<protein>
    <submittedName>
        <fullName evidence="1">Polysaccharide pyruvyl transferase family protein</fullName>
    </submittedName>
</protein>
<gene>
    <name evidence="1" type="ORF">KCV87_20210</name>
</gene>
<organism evidence="1 2">
    <name type="scientific">Actinosynnema pretiosum subsp. pretiosum</name>
    <dbReference type="NCBI Taxonomy" id="103721"/>
    <lineage>
        <taxon>Bacteria</taxon>
        <taxon>Bacillati</taxon>
        <taxon>Actinomycetota</taxon>
        <taxon>Actinomycetes</taxon>
        <taxon>Pseudonocardiales</taxon>
        <taxon>Pseudonocardiaceae</taxon>
        <taxon>Actinosynnema</taxon>
    </lineage>
</organism>
<dbReference type="EMBL" id="CP073249">
    <property type="protein sequence ID" value="QUF01859.1"/>
    <property type="molecule type" value="Genomic_DNA"/>
</dbReference>
<dbReference type="AlphaFoldDB" id="A0AA45L1S3"/>
<evidence type="ECO:0000313" key="1">
    <source>
        <dbReference type="EMBL" id="QUF01859.1"/>
    </source>
</evidence>
<keyword evidence="1" id="KW-0808">Transferase</keyword>
<sequence length="463" mass="49989">MLADPQPAGGTAALWSSSDLPGLGDQLLVRVIERELRARLGDWCVRPFAPHGWTRPQRADAGFIAEPLGERTPHRVRELAENHHLHLVAPSFPLGDDLAARYGADVPGAAFFTAGLGLRPDAACVAVRVAEAVPAELVAWAGRQPLLSVRDEESARRLREAGVKGEVAVVGHPGLLLERLLPADSLKARANQLRQLGQLPADGRSYLVVQVPAEGFEKLRPTIAKIVELLAVQDVVLLPIGVPVPEGDWAALPPDTVLEDRAAVLADSAAVIAVDEHVAAAAQAYGRNWVLLDPTGREGAAAELFGAAERVAQRPSQLAAAFRRALKAGPGGHEEAVRALDEHLDAVAKTAEAAFAASGQGLPDRVAALVAENRALRVAHHRLRERVTADRHAMVELTLKGGPVEGGPELEEERRLHGELAERHRELVERLGASERELDAMRRTKLFRYTRALRFVYGKLRSR</sequence>
<evidence type="ECO:0000313" key="2">
    <source>
        <dbReference type="Proteomes" id="UP000677152"/>
    </source>
</evidence>
<proteinExistence type="predicted"/>
<dbReference type="Proteomes" id="UP000677152">
    <property type="component" value="Chromosome"/>
</dbReference>
<reference evidence="1" key="1">
    <citation type="submission" date="2021-04" db="EMBL/GenBank/DDBJ databases">
        <title>Genomic sequence of Actinosynnema pretiosum subsp. pretiosum ATCC 31280 (C-14919).</title>
        <authorList>
            <person name="Bai L."/>
            <person name="Wang X."/>
            <person name="Xiao Y."/>
        </authorList>
    </citation>
    <scope>NUCLEOTIDE SEQUENCE</scope>
    <source>
        <strain evidence="1">ATCC 31280</strain>
    </source>
</reference>
<accession>A0AA45L1S3</accession>
<name>A0AA45L1S3_9PSEU</name>
<dbReference type="GO" id="GO:0016740">
    <property type="term" value="F:transferase activity"/>
    <property type="evidence" value="ECO:0007669"/>
    <property type="project" value="UniProtKB-KW"/>
</dbReference>